<dbReference type="EMBL" id="JARK01001339">
    <property type="protein sequence ID" value="EYC32331.1"/>
    <property type="molecule type" value="Genomic_DNA"/>
</dbReference>
<feature type="compositionally biased region" description="Basic and acidic residues" evidence="1">
    <location>
        <begin position="42"/>
        <end position="58"/>
    </location>
</feature>
<reference evidence="3" key="1">
    <citation type="journal article" date="2015" name="Nat. Genet.">
        <title>The genome and transcriptome of the zoonotic hookworm Ancylostoma ceylanicum identify infection-specific gene families.</title>
        <authorList>
            <person name="Schwarz E.M."/>
            <person name="Hu Y."/>
            <person name="Antoshechkin I."/>
            <person name="Miller M.M."/>
            <person name="Sternberg P.W."/>
            <person name="Aroian R.V."/>
        </authorList>
    </citation>
    <scope>NUCLEOTIDE SEQUENCE</scope>
    <source>
        <strain evidence="3">HY135</strain>
    </source>
</reference>
<dbReference type="AlphaFoldDB" id="A0A016VYC0"/>
<protein>
    <submittedName>
        <fullName evidence="2">Uncharacterized protein</fullName>
    </submittedName>
</protein>
<comment type="caution">
    <text evidence="2">The sequence shown here is derived from an EMBL/GenBank/DDBJ whole genome shotgun (WGS) entry which is preliminary data.</text>
</comment>
<feature type="region of interest" description="Disordered" evidence="1">
    <location>
        <begin position="35"/>
        <end position="107"/>
    </location>
</feature>
<evidence type="ECO:0000313" key="3">
    <source>
        <dbReference type="Proteomes" id="UP000024635"/>
    </source>
</evidence>
<name>A0A016VYC0_9BILA</name>
<sequence length="194" mass="21320">MLLSPSAAATAAAMDYGALPLVLPLLHHYRIHTAPVPRKSSARKEHQKSGRHQTDKGQHPRGSAGGVSRDRHPAAADRGIRAIDEDASEDGSGMTFHGYQRVDSDPTLSDNPRAELLNGNDDFASTYHAGIDLDESSFDEIERRELEDHLGEIPDTFHRRQRRVSERAGSCITNLICPTALDSEDIMALKCDNK</sequence>
<keyword evidence="3" id="KW-1185">Reference proteome</keyword>
<feature type="compositionally biased region" description="Basic and acidic residues" evidence="1">
    <location>
        <begin position="68"/>
        <end position="84"/>
    </location>
</feature>
<dbReference type="OrthoDB" id="5815483at2759"/>
<dbReference type="Proteomes" id="UP000024635">
    <property type="component" value="Unassembled WGS sequence"/>
</dbReference>
<gene>
    <name evidence="2" type="primary">Acey_s0003.g1520</name>
    <name evidence="2" type="ORF">Y032_0003g1520</name>
</gene>
<proteinExistence type="predicted"/>
<evidence type="ECO:0000256" key="1">
    <source>
        <dbReference type="SAM" id="MobiDB-lite"/>
    </source>
</evidence>
<accession>A0A016VYC0</accession>
<organism evidence="2 3">
    <name type="scientific">Ancylostoma ceylanicum</name>
    <dbReference type="NCBI Taxonomy" id="53326"/>
    <lineage>
        <taxon>Eukaryota</taxon>
        <taxon>Metazoa</taxon>
        <taxon>Ecdysozoa</taxon>
        <taxon>Nematoda</taxon>
        <taxon>Chromadorea</taxon>
        <taxon>Rhabditida</taxon>
        <taxon>Rhabditina</taxon>
        <taxon>Rhabditomorpha</taxon>
        <taxon>Strongyloidea</taxon>
        <taxon>Ancylostomatidae</taxon>
        <taxon>Ancylostomatinae</taxon>
        <taxon>Ancylostoma</taxon>
    </lineage>
</organism>
<evidence type="ECO:0000313" key="2">
    <source>
        <dbReference type="EMBL" id="EYC32331.1"/>
    </source>
</evidence>